<protein>
    <submittedName>
        <fullName evidence="1">Uncharacterized protein</fullName>
    </submittedName>
</protein>
<organism evidence="1 2">
    <name type="scientific">Actinokineospora globicatena</name>
    <dbReference type="NCBI Taxonomy" id="103729"/>
    <lineage>
        <taxon>Bacteria</taxon>
        <taxon>Bacillati</taxon>
        <taxon>Actinomycetota</taxon>
        <taxon>Actinomycetes</taxon>
        <taxon>Pseudonocardiales</taxon>
        <taxon>Pseudonocardiaceae</taxon>
        <taxon>Actinokineospora</taxon>
    </lineage>
</organism>
<sequence length="185" mass="20034">MLLVAPREPQVQAYPVYVYTEAPTPPSTTTAGTPSPVAMPVPEGYQRVAGPGGLITTIPVGWTITRSSGPGAMQATDPDDPGRYVRYGGAPAPAEDLVASHVDYELRFAGAHRGFQRHSLGTATYHDVAALDWEFEHDSAAGRRRAHSLYWRIGGTEYFLYASAPAARWSETKPIFNTMVDNSTP</sequence>
<keyword evidence="2" id="KW-1185">Reference proteome</keyword>
<evidence type="ECO:0000313" key="1">
    <source>
        <dbReference type="EMBL" id="GLW91679.1"/>
    </source>
</evidence>
<proteinExistence type="predicted"/>
<evidence type="ECO:0000313" key="2">
    <source>
        <dbReference type="Proteomes" id="UP001165042"/>
    </source>
</evidence>
<gene>
    <name evidence="1" type="ORF">Aglo03_24950</name>
</gene>
<accession>A0A9W6QNA4</accession>
<comment type="caution">
    <text evidence="1">The sequence shown here is derived from an EMBL/GenBank/DDBJ whole genome shotgun (WGS) entry which is preliminary data.</text>
</comment>
<dbReference type="EMBL" id="BSSD01000003">
    <property type="protein sequence ID" value="GLW91679.1"/>
    <property type="molecule type" value="Genomic_DNA"/>
</dbReference>
<dbReference type="AlphaFoldDB" id="A0A9W6QNA4"/>
<reference evidence="1" key="1">
    <citation type="submission" date="2023-02" db="EMBL/GenBank/DDBJ databases">
        <title>Actinokineospora globicatena NBRC 15670.</title>
        <authorList>
            <person name="Ichikawa N."/>
            <person name="Sato H."/>
            <person name="Tonouchi N."/>
        </authorList>
    </citation>
    <scope>NUCLEOTIDE SEQUENCE</scope>
    <source>
        <strain evidence="1">NBRC 15670</strain>
    </source>
</reference>
<name>A0A9W6QNA4_9PSEU</name>
<dbReference type="Proteomes" id="UP001165042">
    <property type="component" value="Unassembled WGS sequence"/>
</dbReference>